<evidence type="ECO:0000313" key="1">
    <source>
        <dbReference type="EMBL" id="CAB4171874.1"/>
    </source>
</evidence>
<organism evidence="3">
    <name type="scientific">uncultured Caudovirales phage</name>
    <dbReference type="NCBI Taxonomy" id="2100421"/>
    <lineage>
        <taxon>Viruses</taxon>
        <taxon>Duplodnaviria</taxon>
        <taxon>Heunggongvirae</taxon>
        <taxon>Uroviricota</taxon>
        <taxon>Caudoviricetes</taxon>
        <taxon>Peduoviridae</taxon>
        <taxon>Maltschvirus</taxon>
        <taxon>Maltschvirus maltsch</taxon>
    </lineage>
</organism>
<sequence>MKRLVAPTIVLSLGLLLLVVAPAHSQRVKRLDRVVLSTHHWRSTGYSTGACDNSGPFNARGGRLSIGQVANNQYPLGTQLYLKGRRLMGRHWFTITDRIGWGSELDVFMPCDLMNRWNNPTLTWQVVVRRWRWHTVRRAA</sequence>
<evidence type="ECO:0000313" key="2">
    <source>
        <dbReference type="EMBL" id="CAB4187737.1"/>
    </source>
</evidence>
<evidence type="ECO:0000313" key="3">
    <source>
        <dbReference type="EMBL" id="CAB4200470.1"/>
    </source>
</evidence>
<protein>
    <submittedName>
        <fullName evidence="3">Uncharacterized protein</fullName>
    </submittedName>
</protein>
<name>A0A6J5S0T5_9CAUD</name>
<dbReference type="EMBL" id="LR797103">
    <property type="protein sequence ID" value="CAB4187737.1"/>
    <property type="molecule type" value="Genomic_DNA"/>
</dbReference>
<dbReference type="EMBL" id="LR796875">
    <property type="protein sequence ID" value="CAB4171874.1"/>
    <property type="molecule type" value="Genomic_DNA"/>
</dbReference>
<proteinExistence type="predicted"/>
<reference evidence="3" key="1">
    <citation type="submission" date="2020-05" db="EMBL/GenBank/DDBJ databases">
        <authorList>
            <person name="Chiriac C."/>
            <person name="Salcher M."/>
            <person name="Ghai R."/>
            <person name="Kavagutti S V."/>
        </authorList>
    </citation>
    <scope>NUCLEOTIDE SEQUENCE</scope>
</reference>
<dbReference type="EMBL" id="LR797295">
    <property type="protein sequence ID" value="CAB4200470.1"/>
    <property type="molecule type" value="Genomic_DNA"/>
</dbReference>
<gene>
    <name evidence="2" type="ORF">UFOVP1156_58</name>
    <name evidence="3" type="ORF">UFOVP1346_42</name>
    <name evidence="1" type="ORF">UFOVP921_22</name>
</gene>
<accession>A0A6J5S0T5</accession>